<keyword evidence="3" id="KW-1185">Reference proteome</keyword>
<dbReference type="Pfam" id="PF18593">
    <property type="entry name" value="CdiI_2"/>
    <property type="match status" value="1"/>
</dbReference>
<gene>
    <name evidence="2" type="ORF">LJ656_01305</name>
</gene>
<dbReference type="InterPro" id="IPR041129">
    <property type="entry name" value="CdiI_2"/>
</dbReference>
<accession>A0ABS8JMT6</accession>
<dbReference type="RefSeq" id="WP_329958775.1">
    <property type="nucleotide sequence ID" value="NZ_JAJITD010000001.1"/>
</dbReference>
<evidence type="ECO:0000259" key="1">
    <source>
        <dbReference type="Pfam" id="PF18593"/>
    </source>
</evidence>
<reference evidence="2 3" key="1">
    <citation type="submission" date="2021-11" db="EMBL/GenBank/DDBJ databases">
        <authorList>
            <person name="Oh E.-T."/>
            <person name="Kim S.-B."/>
        </authorList>
    </citation>
    <scope>NUCLEOTIDE SEQUENCE [LARGE SCALE GENOMIC DNA]</scope>
    <source>
        <strain evidence="2 3">MMS20-SJTR3</strain>
    </source>
</reference>
<organism evidence="2 3">
    <name type="scientific">Paraburkholderia sejongensis</name>
    <dbReference type="NCBI Taxonomy" id="2886946"/>
    <lineage>
        <taxon>Bacteria</taxon>
        <taxon>Pseudomonadati</taxon>
        <taxon>Pseudomonadota</taxon>
        <taxon>Betaproteobacteria</taxon>
        <taxon>Burkholderiales</taxon>
        <taxon>Burkholderiaceae</taxon>
        <taxon>Paraburkholderia</taxon>
    </lineage>
</organism>
<protein>
    <recommendedName>
        <fullName evidence="1">CdiI immunity protein domain-containing protein</fullName>
    </recommendedName>
</protein>
<comment type="caution">
    <text evidence="2">The sequence shown here is derived from an EMBL/GenBank/DDBJ whole genome shotgun (WGS) entry which is preliminary data.</text>
</comment>
<dbReference type="Proteomes" id="UP001431019">
    <property type="component" value="Unassembled WGS sequence"/>
</dbReference>
<evidence type="ECO:0000313" key="3">
    <source>
        <dbReference type="Proteomes" id="UP001431019"/>
    </source>
</evidence>
<dbReference type="EMBL" id="JAJITD010000001">
    <property type="protein sequence ID" value="MCC8391211.1"/>
    <property type="molecule type" value="Genomic_DNA"/>
</dbReference>
<name>A0ABS8JMT6_9BURK</name>
<proteinExistence type="predicted"/>
<sequence length="96" mass="11494">MLSERHPRMYELFGAYFNQDYDLWGTTIPQILSCYKEVAPRKYHYQLIDEINSFIREHPADLDSAFENDYGEGFDPHLWGYTTITFLSELIRLLHE</sequence>
<evidence type="ECO:0000313" key="2">
    <source>
        <dbReference type="EMBL" id="MCC8391211.1"/>
    </source>
</evidence>
<feature type="domain" description="CdiI immunity protein" evidence="1">
    <location>
        <begin position="7"/>
        <end position="91"/>
    </location>
</feature>